<feature type="compositionally biased region" description="Low complexity" evidence="2">
    <location>
        <begin position="504"/>
        <end position="519"/>
    </location>
</feature>
<name>A0A803L748_CHEQI</name>
<feature type="region of interest" description="Disordered" evidence="2">
    <location>
        <begin position="504"/>
        <end position="568"/>
    </location>
</feature>
<evidence type="ECO:0000259" key="3">
    <source>
        <dbReference type="Pfam" id="PF13952"/>
    </source>
</evidence>
<evidence type="ECO:0000256" key="2">
    <source>
        <dbReference type="SAM" id="MobiDB-lite"/>
    </source>
</evidence>
<evidence type="ECO:0000256" key="1">
    <source>
        <dbReference type="SAM" id="Coils"/>
    </source>
</evidence>
<evidence type="ECO:0000313" key="5">
    <source>
        <dbReference type="Proteomes" id="UP000596660"/>
    </source>
</evidence>
<dbReference type="InterPro" id="IPR025312">
    <property type="entry name" value="DUF4216"/>
</dbReference>
<organism evidence="4 5">
    <name type="scientific">Chenopodium quinoa</name>
    <name type="common">Quinoa</name>
    <dbReference type="NCBI Taxonomy" id="63459"/>
    <lineage>
        <taxon>Eukaryota</taxon>
        <taxon>Viridiplantae</taxon>
        <taxon>Streptophyta</taxon>
        <taxon>Embryophyta</taxon>
        <taxon>Tracheophyta</taxon>
        <taxon>Spermatophyta</taxon>
        <taxon>Magnoliopsida</taxon>
        <taxon>eudicotyledons</taxon>
        <taxon>Gunneridae</taxon>
        <taxon>Pentapetalae</taxon>
        <taxon>Caryophyllales</taxon>
        <taxon>Chenopodiaceae</taxon>
        <taxon>Chenopodioideae</taxon>
        <taxon>Atripliceae</taxon>
        <taxon>Chenopodium</taxon>
    </lineage>
</organism>
<feature type="compositionally biased region" description="Basic and acidic residues" evidence="2">
    <location>
        <begin position="520"/>
        <end position="555"/>
    </location>
</feature>
<reference evidence="4" key="1">
    <citation type="journal article" date="2017" name="Nature">
        <title>The genome of Chenopodium quinoa.</title>
        <authorList>
            <person name="Jarvis D.E."/>
            <person name="Ho Y.S."/>
            <person name="Lightfoot D.J."/>
            <person name="Schmoeckel S.M."/>
            <person name="Li B."/>
            <person name="Borm T.J.A."/>
            <person name="Ohyanagi H."/>
            <person name="Mineta K."/>
            <person name="Michell C.T."/>
            <person name="Saber N."/>
            <person name="Kharbatia N.M."/>
            <person name="Rupper R.R."/>
            <person name="Sharp A.R."/>
            <person name="Dally N."/>
            <person name="Boughton B.A."/>
            <person name="Woo Y.H."/>
            <person name="Gao G."/>
            <person name="Schijlen E.G.W.M."/>
            <person name="Guo X."/>
            <person name="Momin A.A."/>
            <person name="Negrao S."/>
            <person name="Al-Babili S."/>
            <person name="Gehring C."/>
            <person name="Roessner U."/>
            <person name="Jung C."/>
            <person name="Murphy K."/>
            <person name="Arold S.T."/>
            <person name="Gojobori T."/>
            <person name="van der Linden C.G."/>
            <person name="van Loo E.N."/>
            <person name="Jellen E.N."/>
            <person name="Maughan P.J."/>
            <person name="Tester M."/>
        </authorList>
    </citation>
    <scope>NUCLEOTIDE SEQUENCE [LARGE SCALE GENOMIC DNA]</scope>
    <source>
        <strain evidence="4">cv. PI 614886</strain>
    </source>
</reference>
<dbReference type="PANTHER" id="PTHR10775">
    <property type="entry name" value="OS08G0208400 PROTEIN"/>
    <property type="match status" value="1"/>
</dbReference>
<feature type="compositionally biased region" description="Basic residues" evidence="2">
    <location>
        <begin position="556"/>
        <end position="568"/>
    </location>
</feature>
<feature type="domain" description="DUF4216" evidence="3">
    <location>
        <begin position="362"/>
        <end position="428"/>
    </location>
</feature>
<keyword evidence="5" id="KW-1185">Reference proteome</keyword>
<dbReference type="InterPro" id="IPR004252">
    <property type="entry name" value="Probable_transposase_24"/>
</dbReference>
<protein>
    <recommendedName>
        <fullName evidence="3">DUF4216 domain-containing protein</fullName>
    </recommendedName>
</protein>
<dbReference type="Pfam" id="PF13952">
    <property type="entry name" value="DUF4216"/>
    <property type="match status" value="1"/>
</dbReference>
<accession>A0A803L748</accession>
<dbReference type="PANTHER" id="PTHR10775:SF182">
    <property type="entry name" value="TRANSPOSON, EN_SPM-LIKE, TRANSPOSASE-ASSOCIATED DOMAIN PROTEIN-RELATED"/>
    <property type="match status" value="1"/>
</dbReference>
<dbReference type="Pfam" id="PF03004">
    <property type="entry name" value="Transposase_24"/>
    <property type="match status" value="1"/>
</dbReference>
<evidence type="ECO:0000313" key="4">
    <source>
        <dbReference type="EnsemblPlants" id="AUR62007687-RA:cds"/>
    </source>
</evidence>
<reference evidence="4" key="2">
    <citation type="submission" date="2021-03" db="UniProtKB">
        <authorList>
            <consortium name="EnsemblPlants"/>
        </authorList>
    </citation>
    <scope>IDENTIFICATION</scope>
</reference>
<dbReference type="AlphaFoldDB" id="A0A803L748"/>
<dbReference type="EnsemblPlants" id="AUR62007687-RA">
    <property type="protein sequence ID" value="AUR62007687-RA:cds"/>
    <property type="gene ID" value="AUR62007687"/>
</dbReference>
<sequence>MLCHLLVYGIDRSYNPWLSHGESVEQIDKNKDQGYVAEVSDNESEDRPFDDMAPFVFDATSAWNSINSTSINENERTTYIGSSSGTSETPMLLQKLVEDMEADLYPGCKTFKRLEFIMSLLHIKVSNKWSDKSFSMLLNALHRAFNYDNNLPSSSYDAKKYTKALGLDYVKIDACVNHCVLFRKEFANEVKCPKCSAPRWKQDISQDDENSDDEDEGVHRKTRVPQLVLRHFPLIPRLQRMFMCSKLAMHMRWHNKGHAGDDDDSIMRHPRDSKSWKSLDELYPEFAADAQPDHKWRLNKRFFNKKVERRAPPNPLSGNDALEQLHGYPNVEFGDAESGGKDFYGTLDEVIVLEYDALENRTSPKVVLFRCKWFDVFSDERGIKKDKFGSTLVNVSRTLQTNEPFALAFQIEQVFFISSHDERHWKYVIKVKPRNFFDFPNDEDAEQNEDLWNIVEEGATNLEEFTALSDEEINMVRDDVEPELVDAEQQQTVQQQQQQNVHQQQQQQIVGQQQQPNQEQQHDAEASTSDQSREQRLTYREKRRLEQAEHRLKFPDRKRRGPTRGKKYVTKMWNPNSEEKIKINFMDELRRVVGEKADEFICDCSNWVKEFCPLKSLNWTKMDSGAKERLYKKIRAKYDLPDKVAGADVTDALSFQCSMLYKHWRFRLKEKYFRNKSIADAINSRPDNIDANQWTWLVCEYWNDEKQKRISKVNTDNKLKQTETPANGARSTARIFHELMNVQQTQGSQEHEGSSDNPLETQQDPLYITLFEKTKKHKDKGFEPNAEKDYEALRNLHEKEVKEHGEDTLSVKAAYMEVFKPKSGYVKGLGPGARPPKKRRVEGETNEVRVKLSAEIQQLKEDAATREGVLVSQIESLKESNEELRTSNEELIASNDELKATVSRINIEAQKREKKLRDDMMKMFEQLRYDTYSSSI</sequence>
<proteinExistence type="predicted"/>
<dbReference type="Gramene" id="AUR62007687-RA">
    <property type="protein sequence ID" value="AUR62007687-RA:cds"/>
    <property type="gene ID" value="AUR62007687"/>
</dbReference>
<dbReference type="Proteomes" id="UP000596660">
    <property type="component" value="Unplaced"/>
</dbReference>
<keyword evidence="1" id="KW-0175">Coiled coil</keyword>
<feature type="coiled-coil region" evidence="1">
    <location>
        <begin position="874"/>
        <end position="915"/>
    </location>
</feature>